<accession>A0A9P4QYH7</accession>
<reference evidence="3" key="1">
    <citation type="journal article" date="2020" name="Stud. Mycol.">
        <title>101 Dothideomycetes genomes: a test case for predicting lifestyles and emergence of pathogens.</title>
        <authorList>
            <person name="Haridas S."/>
            <person name="Albert R."/>
            <person name="Binder M."/>
            <person name="Bloem J."/>
            <person name="Labutti K."/>
            <person name="Salamov A."/>
            <person name="Andreopoulos B."/>
            <person name="Baker S."/>
            <person name="Barry K."/>
            <person name="Bills G."/>
            <person name="Bluhm B."/>
            <person name="Cannon C."/>
            <person name="Castanera R."/>
            <person name="Culley D."/>
            <person name="Daum C."/>
            <person name="Ezra D."/>
            <person name="Gonzalez J."/>
            <person name="Henrissat B."/>
            <person name="Kuo A."/>
            <person name="Liang C."/>
            <person name="Lipzen A."/>
            <person name="Lutzoni F."/>
            <person name="Magnuson J."/>
            <person name="Mondo S."/>
            <person name="Nolan M."/>
            <person name="Ohm R."/>
            <person name="Pangilinan J."/>
            <person name="Park H.-J."/>
            <person name="Ramirez L."/>
            <person name="Alfaro M."/>
            <person name="Sun H."/>
            <person name="Tritt A."/>
            <person name="Yoshinaga Y."/>
            <person name="Zwiers L.-H."/>
            <person name="Turgeon B."/>
            <person name="Goodwin S."/>
            <person name="Spatafora J."/>
            <person name="Crous P."/>
            <person name="Grigoriev I."/>
        </authorList>
    </citation>
    <scope>NUCLEOTIDE SEQUENCE</scope>
    <source>
        <strain evidence="3">CBS 125425</strain>
    </source>
</reference>
<feature type="chain" id="PRO_5040398263" evidence="2">
    <location>
        <begin position="19"/>
        <end position="220"/>
    </location>
</feature>
<sequence>MKFNTLTLTTLLASTATAATVTLRETPCLQATELEEFTIETDKLVVKGTLPPPSSSPSSPPSPLTLPTELKSVCGLSILSASGISPSSLVCQAYKDAAGTQLGSARFTQAEPALISTNPVQEGSIRCDSNSTTIGQGNGTTVTSVTLVTLPLSTGTAVSSAVSSGSAVPTGANSTTAVSATGTPTQPAAPTGATDTPGAAARVGGASFVVVAAGLAAMLL</sequence>
<evidence type="ECO:0000256" key="1">
    <source>
        <dbReference type="SAM" id="MobiDB-lite"/>
    </source>
</evidence>
<dbReference type="Proteomes" id="UP000799444">
    <property type="component" value="Unassembled WGS sequence"/>
</dbReference>
<keyword evidence="2" id="KW-0732">Signal</keyword>
<evidence type="ECO:0000313" key="3">
    <source>
        <dbReference type="EMBL" id="KAF2733221.1"/>
    </source>
</evidence>
<gene>
    <name evidence="3" type="ORF">EJ04DRAFT_275409</name>
</gene>
<dbReference type="OrthoDB" id="5091764at2759"/>
<dbReference type="EMBL" id="ML996164">
    <property type="protein sequence ID" value="KAF2733221.1"/>
    <property type="molecule type" value="Genomic_DNA"/>
</dbReference>
<proteinExistence type="predicted"/>
<protein>
    <submittedName>
        <fullName evidence="3">Uncharacterized protein</fullName>
    </submittedName>
</protein>
<feature type="compositionally biased region" description="Pro residues" evidence="1">
    <location>
        <begin position="50"/>
        <end position="64"/>
    </location>
</feature>
<feature type="region of interest" description="Disordered" evidence="1">
    <location>
        <begin position="162"/>
        <end position="196"/>
    </location>
</feature>
<feature type="region of interest" description="Disordered" evidence="1">
    <location>
        <begin position="46"/>
        <end position="66"/>
    </location>
</feature>
<name>A0A9P4QYH7_9PLEO</name>
<feature type="compositionally biased region" description="Low complexity" evidence="1">
    <location>
        <begin position="162"/>
        <end position="172"/>
    </location>
</feature>
<feature type="compositionally biased region" description="Low complexity" evidence="1">
    <location>
        <begin position="180"/>
        <end position="196"/>
    </location>
</feature>
<evidence type="ECO:0000256" key="2">
    <source>
        <dbReference type="SAM" id="SignalP"/>
    </source>
</evidence>
<comment type="caution">
    <text evidence="3">The sequence shown here is derived from an EMBL/GenBank/DDBJ whole genome shotgun (WGS) entry which is preliminary data.</text>
</comment>
<keyword evidence="4" id="KW-1185">Reference proteome</keyword>
<feature type="signal peptide" evidence="2">
    <location>
        <begin position="1"/>
        <end position="18"/>
    </location>
</feature>
<organism evidence="3 4">
    <name type="scientific">Polyplosphaeria fusca</name>
    <dbReference type="NCBI Taxonomy" id="682080"/>
    <lineage>
        <taxon>Eukaryota</taxon>
        <taxon>Fungi</taxon>
        <taxon>Dikarya</taxon>
        <taxon>Ascomycota</taxon>
        <taxon>Pezizomycotina</taxon>
        <taxon>Dothideomycetes</taxon>
        <taxon>Pleosporomycetidae</taxon>
        <taxon>Pleosporales</taxon>
        <taxon>Tetraplosphaeriaceae</taxon>
        <taxon>Polyplosphaeria</taxon>
    </lineage>
</organism>
<evidence type="ECO:0000313" key="4">
    <source>
        <dbReference type="Proteomes" id="UP000799444"/>
    </source>
</evidence>
<dbReference type="AlphaFoldDB" id="A0A9P4QYH7"/>